<feature type="region of interest" description="Disordered" evidence="1">
    <location>
        <begin position="1"/>
        <end position="23"/>
    </location>
</feature>
<dbReference type="AlphaFoldDB" id="A0A382EI87"/>
<organism evidence="2">
    <name type="scientific">marine metagenome</name>
    <dbReference type="NCBI Taxonomy" id="408172"/>
    <lineage>
        <taxon>unclassified sequences</taxon>
        <taxon>metagenomes</taxon>
        <taxon>ecological metagenomes</taxon>
    </lineage>
</organism>
<name>A0A382EI87_9ZZZZ</name>
<feature type="compositionally biased region" description="Basic and acidic residues" evidence="1">
    <location>
        <begin position="1"/>
        <end position="15"/>
    </location>
</feature>
<gene>
    <name evidence="2" type="ORF">METZ01_LOCUS202507</name>
</gene>
<protein>
    <submittedName>
        <fullName evidence="2">Uncharacterized protein</fullName>
    </submittedName>
</protein>
<evidence type="ECO:0000256" key="1">
    <source>
        <dbReference type="SAM" id="MobiDB-lite"/>
    </source>
</evidence>
<reference evidence="2" key="1">
    <citation type="submission" date="2018-05" db="EMBL/GenBank/DDBJ databases">
        <authorList>
            <person name="Lanie J.A."/>
            <person name="Ng W.-L."/>
            <person name="Kazmierczak K.M."/>
            <person name="Andrzejewski T.M."/>
            <person name="Davidsen T.M."/>
            <person name="Wayne K.J."/>
            <person name="Tettelin H."/>
            <person name="Glass J.I."/>
            <person name="Rusch D."/>
            <person name="Podicherti R."/>
            <person name="Tsui H.-C.T."/>
            <person name="Winkler M.E."/>
        </authorList>
    </citation>
    <scope>NUCLEOTIDE SEQUENCE</scope>
</reference>
<evidence type="ECO:0000313" key="2">
    <source>
        <dbReference type="EMBL" id="SVB49653.1"/>
    </source>
</evidence>
<dbReference type="EMBL" id="UINC01044336">
    <property type="protein sequence ID" value="SVB49653.1"/>
    <property type="molecule type" value="Genomic_DNA"/>
</dbReference>
<accession>A0A382EI87</accession>
<proteinExistence type="predicted"/>
<feature type="non-terminal residue" evidence="2">
    <location>
        <position position="1"/>
    </location>
</feature>
<sequence length="23" mass="2593">VADGTHNHERYHESLDNVTPSDV</sequence>
<feature type="non-terminal residue" evidence="2">
    <location>
        <position position="23"/>
    </location>
</feature>